<proteinExistence type="inferred from homology"/>
<dbReference type="GO" id="GO:0005634">
    <property type="term" value="C:nucleus"/>
    <property type="evidence" value="ECO:0007669"/>
    <property type="project" value="UniProtKB-SubCell"/>
</dbReference>
<keyword evidence="5" id="KW-0539">Nucleus</keyword>
<dbReference type="PANTHER" id="PTHR12945:SF0">
    <property type="entry name" value="TRNA (ADENINE(58)-N(1))-METHYLTRANSFERASE NON-CATALYTIC SUBUNIT TRM6"/>
    <property type="match status" value="1"/>
</dbReference>
<accession>A0A8H7FAH9</accession>
<dbReference type="EMBL" id="JABXXO010000001">
    <property type="protein sequence ID" value="KAF7784144.1"/>
    <property type="molecule type" value="Genomic_DNA"/>
</dbReference>
<feature type="region of interest" description="Disordered" evidence="7">
    <location>
        <begin position="420"/>
        <end position="457"/>
    </location>
</feature>
<comment type="similarity">
    <text evidence="2">Belongs to the TRM6/GCD10 family.</text>
</comment>
<dbReference type="Gene3D" id="3.40.50.150">
    <property type="entry name" value="Vaccinia Virus protein VP39"/>
    <property type="match status" value="1"/>
</dbReference>
<keyword evidence="4" id="KW-0819">tRNA processing</keyword>
<evidence type="ECO:0000256" key="5">
    <source>
        <dbReference type="ARBA" id="ARBA00023242"/>
    </source>
</evidence>
<evidence type="ECO:0000256" key="4">
    <source>
        <dbReference type="ARBA" id="ARBA00022694"/>
    </source>
</evidence>
<dbReference type="Gene3D" id="3.10.330.20">
    <property type="match status" value="1"/>
</dbReference>
<comment type="caution">
    <text evidence="8">The sequence shown here is derived from an EMBL/GenBank/DDBJ whole genome shotgun (WGS) entry which is preliminary data.</text>
</comment>
<evidence type="ECO:0000313" key="9">
    <source>
        <dbReference type="Proteomes" id="UP000629468"/>
    </source>
</evidence>
<dbReference type="AlphaFoldDB" id="A0A8H7FAH9"/>
<reference evidence="8 9" key="1">
    <citation type="journal article" name="Sci. Rep.">
        <title>Telomere-to-telomere assembled and centromere annotated genomes of the two main subspecies of the button mushroom Agaricus bisporus reveal especially polymorphic chromosome ends.</title>
        <authorList>
            <person name="Sonnenberg A.S.M."/>
            <person name="Sedaghat-Telgerd N."/>
            <person name="Lavrijssen B."/>
            <person name="Ohm R.A."/>
            <person name="Hendrickx P.M."/>
            <person name="Scholtmeijer K."/>
            <person name="Baars J.J.P."/>
            <person name="van Peer A."/>
        </authorList>
    </citation>
    <scope>NUCLEOTIDE SEQUENCE [LARGE SCALE GENOMIC DNA]</scope>
    <source>
        <strain evidence="8 9">H119_p4</strain>
    </source>
</reference>
<evidence type="ECO:0000256" key="1">
    <source>
        <dbReference type="ARBA" id="ARBA00004123"/>
    </source>
</evidence>
<evidence type="ECO:0000256" key="3">
    <source>
        <dbReference type="ARBA" id="ARBA00021704"/>
    </source>
</evidence>
<organism evidence="8 9">
    <name type="scientific">Agaricus bisporus var. burnettii</name>
    <dbReference type="NCBI Taxonomy" id="192524"/>
    <lineage>
        <taxon>Eukaryota</taxon>
        <taxon>Fungi</taxon>
        <taxon>Dikarya</taxon>
        <taxon>Basidiomycota</taxon>
        <taxon>Agaricomycotina</taxon>
        <taxon>Agaricomycetes</taxon>
        <taxon>Agaricomycetidae</taxon>
        <taxon>Agaricales</taxon>
        <taxon>Agaricineae</taxon>
        <taxon>Agaricaceae</taxon>
        <taxon>Agaricus</taxon>
    </lineage>
</organism>
<dbReference type="InterPro" id="IPR029063">
    <property type="entry name" value="SAM-dependent_MTases_sf"/>
</dbReference>
<gene>
    <name evidence="8" type="ORF">Agabi119p4_309</name>
</gene>
<sequence>MSHKTKQHKDAALYDPDLRDTAIQAGNYVLVQLANGDIRSVNVDPNSTVNINKFGSFYANELIGQFYGTTYEIQGKKLKALPPRTLQEVEDTDATNEYINDGEFVQPLTITEIQTLKQAGVHANDIIKKQIEQHSNYSLKTEYSKEKYKKRKEVKYIKTFTTLPPTLYNVCEYWFGKDQARLRDIRVDTLSQLLNLGNVRPKGRYIVVDDASGVVVSAVLERMGGDGRLITIHDSESPPPYPVMNNMNFSAKITNVLSSLNWATADEEYVPILPPSEISEPSVKSERQKSRLNKRKALTEHLHSTRQELFDGEFDGLILATQYDPYSIIEKYARYLGGSANLVVYSPHPQILADLQVNLRNIPEWLSPSVTESWLRRYQVLPGRTHPLMSMSGSGGYLLHAIRVYDDPNASYTQLYKYRNKKSKTESSATPVLKEDENSSTPGPITPDMDAELKSAA</sequence>
<name>A0A8H7FAH9_AGABI</name>
<comment type="subcellular location">
    <subcellularLocation>
        <location evidence="1">Nucleus</location>
    </subcellularLocation>
</comment>
<dbReference type="InterPro" id="IPR017423">
    <property type="entry name" value="TRM6"/>
</dbReference>
<dbReference type="Pfam" id="PF04189">
    <property type="entry name" value="Gcd10p"/>
    <property type="match status" value="1"/>
</dbReference>
<protein>
    <recommendedName>
        <fullName evidence="3">tRNA (adenine(58)-N(1))-methyltransferase non-catalytic subunit TRM6</fullName>
    </recommendedName>
    <alternativeName>
        <fullName evidence="6">tRNA(m1A58)-methyltransferase subunit TRM6</fullName>
    </alternativeName>
</protein>
<evidence type="ECO:0000256" key="6">
    <source>
        <dbReference type="ARBA" id="ARBA00032319"/>
    </source>
</evidence>
<evidence type="ECO:0000256" key="7">
    <source>
        <dbReference type="SAM" id="MobiDB-lite"/>
    </source>
</evidence>
<dbReference type="GO" id="GO:0030488">
    <property type="term" value="P:tRNA methylation"/>
    <property type="evidence" value="ECO:0007669"/>
    <property type="project" value="InterPro"/>
</dbReference>
<dbReference type="GO" id="GO:0031515">
    <property type="term" value="C:tRNA (m1A) methyltransferase complex"/>
    <property type="evidence" value="ECO:0007669"/>
    <property type="project" value="InterPro"/>
</dbReference>
<evidence type="ECO:0000256" key="2">
    <source>
        <dbReference type="ARBA" id="ARBA00008320"/>
    </source>
</evidence>
<dbReference type="Proteomes" id="UP000629468">
    <property type="component" value="Unassembled WGS sequence"/>
</dbReference>
<dbReference type="PANTHER" id="PTHR12945">
    <property type="entry name" value="TRANSLATION INITIATION FACTOR EIF3-RELATED"/>
    <property type="match status" value="1"/>
</dbReference>
<evidence type="ECO:0000313" key="8">
    <source>
        <dbReference type="EMBL" id="KAF7784144.1"/>
    </source>
</evidence>